<evidence type="ECO:0000256" key="1">
    <source>
        <dbReference type="SAM" id="MobiDB-lite"/>
    </source>
</evidence>
<feature type="transmembrane region" description="Helical" evidence="2">
    <location>
        <begin position="502"/>
        <end position="527"/>
    </location>
</feature>
<dbReference type="Pfam" id="PF06985">
    <property type="entry name" value="HET"/>
    <property type="match status" value="1"/>
</dbReference>
<evidence type="ECO:0000256" key="2">
    <source>
        <dbReference type="SAM" id="Phobius"/>
    </source>
</evidence>
<name>A0AAN8EDS9_9EURO</name>
<feature type="domain" description="Heterokaryon incompatibility" evidence="3">
    <location>
        <begin position="14"/>
        <end position="108"/>
    </location>
</feature>
<protein>
    <recommendedName>
        <fullName evidence="3">Heterokaryon incompatibility domain-containing protein</fullName>
    </recommendedName>
</protein>
<dbReference type="PANTHER" id="PTHR39596:SF2">
    <property type="entry name" value="HET DOMAIN PROTEIN (AFU_ORTHOLOGUE AFUA_1G17550)-RELATED"/>
    <property type="match status" value="1"/>
</dbReference>
<keyword evidence="2" id="KW-0812">Transmembrane</keyword>
<dbReference type="AlphaFoldDB" id="A0AAN8EDS9"/>
<evidence type="ECO:0000313" key="5">
    <source>
        <dbReference type="Proteomes" id="UP001316803"/>
    </source>
</evidence>
<dbReference type="PANTHER" id="PTHR39596">
    <property type="match status" value="1"/>
</dbReference>
<evidence type="ECO:0000313" key="4">
    <source>
        <dbReference type="EMBL" id="KAK5948132.1"/>
    </source>
</evidence>
<keyword evidence="2" id="KW-0472">Membrane</keyword>
<feature type="transmembrane region" description="Helical" evidence="2">
    <location>
        <begin position="533"/>
        <end position="557"/>
    </location>
</feature>
<feature type="transmembrane region" description="Helical" evidence="2">
    <location>
        <begin position="251"/>
        <end position="268"/>
    </location>
</feature>
<keyword evidence="2" id="KW-1133">Transmembrane helix</keyword>
<accession>A0AAN8EDS9</accession>
<evidence type="ECO:0000259" key="3">
    <source>
        <dbReference type="Pfam" id="PF06985"/>
    </source>
</evidence>
<dbReference type="InterPro" id="IPR010730">
    <property type="entry name" value="HET"/>
</dbReference>
<organism evidence="4 5">
    <name type="scientific">Knufia fluminis</name>
    <dbReference type="NCBI Taxonomy" id="191047"/>
    <lineage>
        <taxon>Eukaryota</taxon>
        <taxon>Fungi</taxon>
        <taxon>Dikarya</taxon>
        <taxon>Ascomycota</taxon>
        <taxon>Pezizomycotina</taxon>
        <taxon>Eurotiomycetes</taxon>
        <taxon>Chaetothyriomycetidae</taxon>
        <taxon>Chaetothyriales</taxon>
        <taxon>Trichomeriaceae</taxon>
        <taxon>Knufia</taxon>
    </lineage>
</organism>
<keyword evidence="5" id="KW-1185">Reference proteome</keyword>
<proteinExistence type="predicted"/>
<dbReference type="EMBL" id="JAKLMC020000053">
    <property type="protein sequence ID" value="KAK5948132.1"/>
    <property type="molecule type" value="Genomic_DNA"/>
</dbReference>
<feature type="region of interest" description="Disordered" evidence="1">
    <location>
        <begin position="139"/>
        <end position="165"/>
    </location>
</feature>
<sequence length="582" mass="65141">MLPNLQQTFPDMKGPLLFWMDTLCIPVRAEHESLRLAQIDKMASIYRGAVSCLVLDGELMATEACFDATVNHGSTGLANPPGRASLNLETRARVACSVWMSRSWTLQEACLPPILGIQFSNDVVIMGRHTLTDGRYEERSTKANQSVVSETEPIEPSGTDGAGVTNNDVRFEADVAGNGALPEAECNCVARALESNLFTTFCASGSSFTTAWNELAGRSTSISNDVPLIVTNLLDLNSWELLKHQYEPGEMFLRIMLSLGHLPLSIFFHEGPRQAREKSPHNNWVPAAIGNDLLTPGSHLDIQPSCLLYEHGRREYGGGSDQKDHSIYLIDTLFPLVSTNTICLDKPDLKLNVSVTRADTVYLDTTALTSTLLMIETPDLLKKGDAVRGAYFYYRDEGTGKPRRRWHRLLLALHLRSRHPTKSIDLAFLCPVRLEAIVGDNERFAEINEMYTLRRLDEQIDCRIKYGKSCITLSCKDLLLTRPLEKPDNFVRLKTRRNRSAFVALLRVVCFLFCLVVWGAIIAGFMYTPVGVFGFFIGGFIAMILAAICDSVLEPYFRRLDKWRYIRTFERIASSRAKRGAV</sequence>
<reference evidence="4 5" key="1">
    <citation type="submission" date="2022-12" db="EMBL/GenBank/DDBJ databases">
        <title>Genomic features and morphological characterization of a novel Knufia sp. strain isolated from spacecraft assembly facility.</title>
        <authorList>
            <person name="Teixeira M."/>
            <person name="Chander A.M."/>
            <person name="Stajich J.E."/>
            <person name="Venkateswaran K."/>
        </authorList>
    </citation>
    <scope>NUCLEOTIDE SEQUENCE [LARGE SCALE GENOMIC DNA]</scope>
    <source>
        <strain evidence="4 5">FJI-L2-BK-P2</strain>
    </source>
</reference>
<dbReference type="Proteomes" id="UP001316803">
    <property type="component" value="Unassembled WGS sequence"/>
</dbReference>
<gene>
    <name evidence="4" type="ORF">OHC33_010880</name>
</gene>
<comment type="caution">
    <text evidence="4">The sequence shown here is derived from an EMBL/GenBank/DDBJ whole genome shotgun (WGS) entry which is preliminary data.</text>
</comment>